<sequence length="248" mass="28343">MLFNRAHCLLLLCAARLAVAAPKPPPSEVYFDLGDLDQATKQWSELSLDGWDPAHDAECKVFMAKELAESGVQVNTTDVETGNGVSSSQLDQRAMCSNWWYRNDPNTNQYLGWTVQIRGYHNMYWRCSAARFPNDRATLVPLLREIVTRIKANNNAYDIHMNLFGTWTLSMSANAGWWYSDIPARLLSDMFGMTLQNMHRAYSNENGGRFEVFSNDARQKQLYSFFLRPSDCGADVNDYYNMEGTWPC</sequence>
<evidence type="ECO:0000313" key="2">
    <source>
        <dbReference type="Proteomes" id="UP001143910"/>
    </source>
</evidence>
<dbReference type="Proteomes" id="UP001143910">
    <property type="component" value="Unassembled WGS sequence"/>
</dbReference>
<keyword evidence="2" id="KW-1185">Reference proteome</keyword>
<dbReference type="EMBL" id="JANJQO010000162">
    <property type="protein sequence ID" value="KAJ2980940.1"/>
    <property type="molecule type" value="Genomic_DNA"/>
</dbReference>
<gene>
    <name evidence="1" type="ORF">NQ176_g2335</name>
</gene>
<evidence type="ECO:0000313" key="1">
    <source>
        <dbReference type="EMBL" id="KAJ2980940.1"/>
    </source>
</evidence>
<proteinExistence type="predicted"/>
<protein>
    <submittedName>
        <fullName evidence="1">Uncharacterized protein</fullName>
    </submittedName>
</protein>
<organism evidence="1 2">
    <name type="scientific">Zarea fungicola</name>
    <dbReference type="NCBI Taxonomy" id="93591"/>
    <lineage>
        <taxon>Eukaryota</taxon>
        <taxon>Fungi</taxon>
        <taxon>Dikarya</taxon>
        <taxon>Ascomycota</taxon>
        <taxon>Pezizomycotina</taxon>
        <taxon>Sordariomycetes</taxon>
        <taxon>Hypocreomycetidae</taxon>
        <taxon>Hypocreales</taxon>
        <taxon>Cordycipitaceae</taxon>
        <taxon>Zarea</taxon>
    </lineage>
</organism>
<comment type="caution">
    <text evidence="1">The sequence shown here is derived from an EMBL/GenBank/DDBJ whole genome shotgun (WGS) entry which is preliminary data.</text>
</comment>
<name>A0ACC1NNU2_9HYPO</name>
<reference evidence="1" key="1">
    <citation type="submission" date="2022-08" db="EMBL/GenBank/DDBJ databases">
        <title>Genome Sequence of Lecanicillium fungicola.</title>
        <authorList>
            <person name="Buettner E."/>
        </authorList>
    </citation>
    <scope>NUCLEOTIDE SEQUENCE</scope>
    <source>
        <strain evidence="1">Babe33</strain>
    </source>
</reference>
<accession>A0ACC1NNU2</accession>